<dbReference type="CDD" id="cd00077">
    <property type="entry name" value="HDc"/>
    <property type="match status" value="1"/>
</dbReference>
<dbReference type="SUPFAM" id="SSF109604">
    <property type="entry name" value="HD-domain/PDEase-like"/>
    <property type="match status" value="1"/>
</dbReference>
<organism evidence="2 3">
    <name type="scientific">Arthrobacter cavernae</name>
    <dbReference type="NCBI Taxonomy" id="2817681"/>
    <lineage>
        <taxon>Bacteria</taxon>
        <taxon>Bacillati</taxon>
        <taxon>Actinomycetota</taxon>
        <taxon>Actinomycetes</taxon>
        <taxon>Micrococcales</taxon>
        <taxon>Micrococcaceae</taxon>
        <taxon>Arthrobacter</taxon>
    </lineage>
</organism>
<proteinExistence type="predicted"/>
<dbReference type="Pfam" id="PF01966">
    <property type="entry name" value="HD"/>
    <property type="match status" value="1"/>
</dbReference>
<evidence type="ECO:0000313" key="3">
    <source>
        <dbReference type="Proteomes" id="UP000664164"/>
    </source>
</evidence>
<name>A0A939HGA0_9MICC</name>
<dbReference type="InterPro" id="IPR006674">
    <property type="entry name" value="HD_domain"/>
</dbReference>
<evidence type="ECO:0000313" key="2">
    <source>
        <dbReference type="EMBL" id="MBO1267768.1"/>
    </source>
</evidence>
<dbReference type="Proteomes" id="UP000664164">
    <property type="component" value="Unassembled WGS sequence"/>
</dbReference>
<dbReference type="InterPro" id="IPR003607">
    <property type="entry name" value="HD/PDEase_dom"/>
</dbReference>
<gene>
    <name evidence="2" type="ORF">J1902_07185</name>
</gene>
<keyword evidence="3" id="KW-1185">Reference proteome</keyword>
<evidence type="ECO:0000259" key="1">
    <source>
        <dbReference type="Pfam" id="PF01966"/>
    </source>
</evidence>
<protein>
    <submittedName>
        <fullName evidence="2">HD domain-containing protein</fullName>
    </submittedName>
</protein>
<accession>A0A939HGA0</accession>
<comment type="caution">
    <text evidence="2">The sequence shown here is derived from an EMBL/GenBank/DDBJ whole genome shotgun (WGS) entry which is preliminary data.</text>
</comment>
<feature type="domain" description="HD" evidence="1">
    <location>
        <begin position="79"/>
        <end position="186"/>
    </location>
</feature>
<dbReference type="RefSeq" id="WP_207615572.1">
    <property type="nucleotide sequence ID" value="NZ_JAFNLL010000013.1"/>
</dbReference>
<dbReference type="AlphaFoldDB" id="A0A939HGA0"/>
<dbReference type="EMBL" id="JAFNLL010000013">
    <property type="protein sequence ID" value="MBO1267768.1"/>
    <property type="molecule type" value="Genomic_DNA"/>
</dbReference>
<sequence>MSTPKTPVASAGPTAEPADVLAEAFAAAYSVRPVPAAGPVDTTAICNTPAALEELDALWKAVVQETRTRGNDIHLPISLAFAERLCRAYPDADAELVRVATLLHDTGWAHVDESRIISEGFSGDWRKAAIRYEHEQQGCNVARRVLPGLGYSPDFVEHVCEIIDGHDTRPVARSLEDALMRDADRLWRFDRAGIALASSWFGMDPATYTERLATEIVPELITQAAVDMATADLNRSNALLKTGVIR</sequence>
<dbReference type="Gene3D" id="1.10.3210.10">
    <property type="entry name" value="Hypothetical protein af1432"/>
    <property type="match status" value="1"/>
</dbReference>
<reference evidence="2" key="1">
    <citation type="submission" date="2021-03" db="EMBL/GenBank/DDBJ databases">
        <title>A new species, PO-11, isolated from a karst cave deposit.</title>
        <authorList>
            <person name="Zhaoxiaoyong W."/>
        </authorList>
    </citation>
    <scope>NUCLEOTIDE SEQUENCE</scope>
    <source>
        <strain evidence="2">PO-11</strain>
    </source>
</reference>